<gene>
    <name evidence="1" type="ORF">VCB98_00755</name>
</gene>
<organism evidence="1 2">
    <name type="scientific">Natronospira elongata</name>
    <dbReference type="NCBI Taxonomy" id="3110268"/>
    <lineage>
        <taxon>Bacteria</taxon>
        <taxon>Pseudomonadati</taxon>
        <taxon>Pseudomonadota</taxon>
        <taxon>Gammaproteobacteria</taxon>
        <taxon>Natronospirales</taxon>
        <taxon>Natronospiraceae</taxon>
        <taxon>Natronospira</taxon>
    </lineage>
</organism>
<evidence type="ECO:0008006" key="3">
    <source>
        <dbReference type="Google" id="ProtNLM"/>
    </source>
</evidence>
<evidence type="ECO:0000313" key="2">
    <source>
        <dbReference type="Proteomes" id="UP001302316"/>
    </source>
</evidence>
<protein>
    <recommendedName>
        <fullName evidence="3">Lipoprotein</fullName>
    </recommendedName>
</protein>
<dbReference type="Proteomes" id="UP001302316">
    <property type="component" value="Unassembled WGS sequence"/>
</dbReference>
<reference evidence="1 2" key="1">
    <citation type="submission" date="2023-12" db="EMBL/GenBank/DDBJ databases">
        <title>Whole-genome sequencing of halo(alkali)philic microorganisms from hypersaline lakes.</title>
        <authorList>
            <person name="Sorokin D.Y."/>
            <person name="Merkel A.Y."/>
            <person name="Messina E."/>
            <person name="Yakimov M."/>
        </authorList>
    </citation>
    <scope>NUCLEOTIDE SEQUENCE [LARGE SCALE GENOMIC DNA]</scope>
    <source>
        <strain evidence="1 2">AB-CW1</strain>
    </source>
</reference>
<sequence>MRQCSWMLLLALAVGLAGCEFGVSWDSSEKQNARHIFQSLAEARRAAGLANELPRHWEPGGETVEPVLEALDDALMHATQVRNSVLTKAHPQLSVRFRTEYRPALRDLREYFRSGEIDSETDPRETLGEFTEWFYSNQHEFRWWRNHRRDLGLE</sequence>
<proteinExistence type="predicted"/>
<evidence type="ECO:0000313" key="1">
    <source>
        <dbReference type="EMBL" id="MEA5444346.1"/>
    </source>
</evidence>
<name>A0AAP6JCI2_9GAMM</name>
<accession>A0AAP6JCI2</accession>
<dbReference type="RefSeq" id="WP_346049444.1">
    <property type="nucleotide sequence ID" value="NZ_JAYGII010000001.1"/>
</dbReference>
<dbReference type="EMBL" id="JAYGII010000001">
    <property type="protein sequence ID" value="MEA5444346.1"/>
    <property type="molecule type" value="Genomic_DNA"/>
</dbReference>
<dbReference type="AlphaFoldDB" id="A0AAP6JCI2"/>
<dbReference type="PROSITE" id="PS51257">
    <property type="entry name" value="PROKAR_LIPOPROTEIN"/>
    <property type="match status" value="1"/>
</dbReference>
<comment type="caution">
    <text evidence="1">The sequence shown here is derived from an EMBL/GenBank/DDBJ whole genome shotgun (WGS) entry which is preliminary data.</text>
</comment>
<keyword evidence="2" id="KW-1185">Reference proteome</keyword>